<feature type="domain" description="PH" evidence="1">
    <location>
        <begin position="35"/>
        <end position="130"/>
    </location>
</feature>
<reference evidence="2 3" key="1">
    <citation type="submission" date="2016-11" db="EMBL/GenBank/DDBJ databases">
        <title>The macronuclear genome of Stentor coeruleus: a giant cell with tiny introns.</title>
        <authorList>
            <person name="Slabodnick M."/>
            <person name="Ruby J.G."/>
            <person name="Reiff S.B."/>
            <person name="Swart E.C."/>
            <person name="Gosai S."/>
            <person name="Prabakaran S."/>
            <person name="Witkowska E."/>
            <person name="Larue G.E."/>
            <person name="Fisher S."/>
            <person name="Freeman R.M."/>
            <person name="Gunawardena J."/>
            <person name="Chu W."/>
            <person name="Stover N.A."/>
            <person name="Gregory B.D."/>
            <person name="Nowacki M."/>
            <person name="Derisi J."/>
            <person name="Roy S.W."/>
            <person name="Marshall W.F."/>
            <person name="Sood P."/>
        </authorList>
    </citation>
    <scope>NUCLEOTIDE SEQUENCE [LARGE SCALE GENOMIC DNA]</scope>
    <source>
        <strain evidence="2">WM001</strain>
    </source>
</reference>
<evidence type="ECO:0000313" key="3">
    <source>
        <dbReference type="Proteomes" id="UP000187209"/>
    </source>
</evidence>
<dbReference type="Pfam" id="PF05708">
    <property type="entry name" value="Peptidase_C92"/>
    <property type="match status" value="1"/>
</dbReference>
<dbReference type="SUPFAM" id="SSF54001">
    <property type="entry name" value="Cysteine proteinases"/>
    <property type="match status" value="1"/>
</dbReference>
<dbReference type="EMBL" id="MPUH01000635">
    <property type="protein sequence ID" value="OMJ76376.1"/>
    <property type="molecule type" value="Genomic_DNA"/>
</dbReference>
<dbReference type="PANTHER" id="PTHR47112">
    <property type="entry name" value="PX DOMAIN-CONTAINING PROTEIN"/>
    <property type="match status" value="1"/>
</dbReference>
<comment type="caution">
    <text evidence="2">The sequence shown here is derived from an EMBL/GenBank/DDBJ whole genome shotgun (WGS) entry which is preliminary data.</text>
</comment>
<gene>
    <name evidence="2" type="ORF">SteCoe_24277</name>
</gene>
<evidence type="ECO:0000313" key="2">
    <source>
        <dbReference type="EMBL" id="OMJ76376.1"/>
    </source>
</evidence>
<dbReference type="Gene3D" id="3.90.1720.10">
    <property type="entry name" value="endopeptidase domain like (from Nostoc punctiforme)"/>
    <property type="match status" value="1"/>
</dbReference>
<keyword evidence="3" id="KW-1185">Reference proteome</keyword>
<name>A0A1R2BHX0_9CILI</name>
<dbReference type="OrthoDB" id="289113at2759"/>
<dbReference type="Proteomes" id="UP000187209">
    <property type="component" value="Unassembled WGS sequence"/>
</dbReference>
<dbReference type="PANTHER" id="PTHR47112:SF1">
    <property type="entry name" value="PX DOMAIN-CONTAINING PROTEIN"/>
    <property type="match status" value="1"/>
</dbReference>
<evidence type="ECO:0000259" key="1">
    <source>
        <dbReference type="PROSITE" id="PS50003"/>
    </source>
</evidence>
<dbReference type="InterPro" id="IPR024453">
    <property type="entry name" value="Peptidase_C92"/>
</dbReference>
<sequence length="335" mass="38727">MNILRANVKRSLSTNEMHRRHFFEEAFKQNSFTENAEKAGWLEKQSNGVIKRWQLKFCVLKANTFAYYSKSDSKQPSGCFNFEQLFIKIQAKSQTSFLITIVGCRKSFLFRAVNSEEAFEWITALRSHIEGSLGQTCSVEILSLQKKFWKFPQISVFEFLDCVKTGDILLFRTNSIISKAQRTVTRSNYDHVALLIKHSGYVAFLESTRVIGVNVLFWEEFIEKQWHLLYDHLIYRKLTVKNNEGFENIMKKFITESMGKKFNASIKKILGKKETNENEGYFCSELVASAYKKAGLLPKDVTSSNYWPGNFAGERPLHLINASLGPLIRINFDIQ</sequence>
<organism evidence="2 3">
    <name type="scientific">Stentor coeruleus</name>
    <dbReference type="NCBI Taxonomy" id="5963"/>
    <lineage>
        <taxon>Eukaryota</taxon>
        <taxon>Sar</taxon>
        <taxon>Alveolata</taxon>
        <taxon>Ciliophora</taxon>
        <taxon>Postciliodesmatophora</taxon>
        <taxon>Heterotrichea</taxon>
        <taxon>Heterotrichida</taxon>
        <taxon>Stentoridae</taxon>
        <taxon>Stentor</taxon>
    </lineage>
</organism>
<dbReference type="InterPro" id="IPR038765">
    <property type="entry name" value="Papain-like_cys_pep_sf"/>
</dbReference>
<dbReference type="Pfam" id="PF00169">
    <property type="entry name" value="PH"/>
    <property type="match status" value="1"/>
</dbReference>
<dbReference type="PROSITE" id="PS50003">
    <property type="entry name" value="PH_DOMAIN"/>
    <property type="match status" value="1"/>
</dbReference>
<accession>A0A1R2BHX0</accession>
<dbReference type="InterPro" id="IPR001849">
    <property type="entry name" value="PH_domain"/>
</dbReference>
<dbReference type="SMART" id="SM00233">
    <property type="entry name" value="PH"/>
    <property type="match status" value="1"/>
</dbReference>
<proteinExistence type="predicted"/>
<protein>
    <recommendedName>
        <fullName evidence="1">PH domain-containing protein</fullName>
    </recommendedName>
</protein>
<dbReference type="SUPFAM" id="SSF50729">
    <property type="entry name" value="PH domain-like"/>
    <property type="match status" value="1"/>
</dbReference>
<dbReference type="Gene3D" id="2.30.29.30">
    <property type="entry name" value="Pleckstrin-homology domain (PH domain)/Phosphotyrosine-binding domain (PTB)"/>
    <property type="match status" value="1"/>
</dbReference>
<dbReference type="InterPro" id="IPR011993">
    <property type="entry name" value="PH-like_dom_sf"/>
</dbReference>
<dbReference type="AlphaFoldDB" id="A0A1R2BHX0"/>